<evidence type="ECO:0000313" key="2">
    <source>
        <dbReference type="Proteomes" id="UP000271137"/>
    </source>
</evidence>
<gene>
    <name evidence="1" type="ORF">EJO66_09110</name>
</gene>
<dbReference type="RefSeq" id="WP_125965092.1">
    <property type="nucleotide sequence ID" value="NZ_RXFQ01000004.1"/>
</dbReference>
<dbReference type="EMBL" id="RXFQ01000004">
    <property type="protein sequence ID" value="RSZ40281.1"/>
    <property type="molecule type" value="Genomic_DNA"/>
</dbReference>
<comment type="caution">
    <text evidence="1">The sequence shown here is derived from an EMBL/GenBank/DDBJ whole genome shotgun (WGS) entry which is preliminary data.</text>
</comment>
<sequence length="64" mass="6510">MNAAFKASPLSIAETKANLAAAQAAAAIAQAIAAYQAAGYGSLVTQPLHEALAHVNHSIREVKP</sequence>
<keyword evidence="2" id="KW-1185">Reference proteome</keyword>
<organism evidence="1 2">
    <name type="scientific">Variovorax beijingensis</name>
    <dbReference type="NCBI Taxonomy" id="2496117"/>
    <lineage>
        <taxon>Bacteria</taxon>
        <taxon>Pseudomonadati</taxon>
        <taxon>Pseudomonadota</taxon>
        <taxon>Betaproteobacteria</taxon>
        <taxon>Burkholderiales</taxon>
        <taxon>Comamonadaceae</taxon>
        <taxon>Variovorax</taxon>
    </lineage>
</organism>
<proteinExistence type="predicted"/>
<name>A0ABY0A9R4_9BURK</name>
<reference evidence="1 2" key="1">
    <citation type="submission" date="2018-12" db="EMBL/GenBank/DDBJ databases">
        <title>The genome sequences of strain 502.</title>
        <authorList>
            <person name="Gao J."/>
            <person name="Sun J."/>
        </authorList>
    </citation>
    <scope>NUCLEOTIDE SEQUENCE [LARGE SCALE GENOMIC DNA]</scope>
    <source>
        <strain evidence="1 2">502</strain>
    </source>
</reference>
<evidence type="ECO:0000313" key="1">
    <source>
        <dbReference type="EMBL" id="RSZ40281.1"/>
    </source>
</evidence>
<accession>A0ABY0A9R4</accession>
<dbReference type="Proteomes" id="UP000271137">
    <property type="component" value="Unassembled WGS sequence"/>
</dbReference>
<protein>
    <submittedName>
        <fullName evidence="1">Uncharacterized protein</fullName>
    </submittedName>
</protein>